<sequence>MKCLVLLLPDHLRWCGSLRLQRSAFKNTEMVKSTRQRCQHCQPDESQVPIAATGPKLTLTAKRNRKSAEQLDDLEERRQRRNTKRRSPSQFKMKKTEKRKIDTGTATILA</sequence>
<name>A0A7S3EQ79_9RHOD</name>
<feature type="compositionally biased region" description="Basic residues" evidence="1">
    <location>
        <begin position="79"/>
        <end position="98"/>
    </location>
</feature>
<evidence type="ECO:0000313" key="3">
    <source>
        <dbReference type="EMBL" id="CAE0066967.1"/>
    </source>
</evidence>
<dbReference type="AlphaFoldDB" id="A0A7S3EQ79"/>
<dbReference type="EMBL" id="HBHW01045063">
    <property type="protein sequence ID" value="CAE0066967.1"/>
    <property type="molecule type" value="Transcribed_RNA"/>
</dbReference>
<reference evidence="3" key="1">
    <citation type="submission" date="2021-01" db="EMBL/GenBank/DDBJ databases">
        <authorList>
            <person name="Corre E."/>
            <person name="Pelletier E."/>
            <person name="Niang G."/>
            <person name="Scheremetjew M."/>
            <person name="Finn R."/>
            <person name="Kale V."/>
            <person name="Holt S."/>
            <person name="Cochrane G."/>
            <person name="Meng A."/>
            <person name="Brown T."/>
            <person name="Cohen L."/>
        </authorList>
    </citation>
    <scope>NUCLEOTIDE SEQUENCE</scope>
    <source>
        <strain evidence="3">CCMP 769</strain>
    </source>
</reference>
<proteinExistence type="predicted"/>
<accession>A0A7S3EQ79</accession>
<protein>
    <submittedName>
        <fullName evidence="3">Uncharacterized protein</fullName>
    </submittedName>
</protein>
<dbReference type="EMBL" id="HBHW01045051">
    <property type="protein sequence ID" value="CAE0066955.1"/>
    <property type="molecule type" value="Transcribed_RNA"/>
</dbReference>
<evidence type="ECO:0000256" key="1">
    <source>
        <dbReference type="SAM" id="MobiDB-lite"/>
    </source>
</evidence>
<evidence type="ECO:0000313" key="2">
    <source>
        <dbReference type="EMBL" id="CAE0066955.1"/>
    </source>
</evidence>
<feature type="region of interest" description="Disordered" evidence="1">
    <location>
        <begin position="43"/>
        <end position="110"/>
    </location>
</feature>
<gene>
    <name evidence="2" type="ORF">RMAR00112_LOCUS35031</name>
    <name evidence="3" type="ORF">RMAR00112_LOCUS35043</name>
</gene>
<organism evidence="3">
    <name type="scientific">Rhodosorus marinus</name>
    <dbReference type="NCBI Taxonomy" id="101924"/>
    <lineage>
        <taxon>Eukaryota</taxon>
        <taxon>Rhodophyta</taxon>
        <taxon>Stylonematophyceae</taxon>
        <taxon>Stylonematales</taxon>
        <taxon>Stylonemataceae</taxon>
        <taxon>Rhodosorus</taxon>
    </lineage>
</organism>